<evidence type="ECO:0000313" key="10">
    <source>
        <dbReference type="EMBL" id="MBD2189237.1"/>
    </source>
</evidence>
<dbReference type="SUPFAM" id="SSF52540">
    <property type="entry name" value="P-loop containing nucleoside triphosphate hydrolases"/>
    <property type="match status" value="1"/>
</dbReference>
<dbReference type="InterPro" id="IPR004392">
    <property type="entry name" value="Hyd_mat_HypB"/>
</dbReference>
<evidence type="ECO:0000256" key="7">
    <source>
        <dbReference type="ARBA" id="ARBA00023134"/>
    </source>
</evidence>
<dbReference type="PANTHER" id="PTHR30134">
    <property type="entry name" value="HYDROGENASE PROTEIN ASSEMBLY PROTEIN, NICKEL CHAPERONE"/>
    <property type="match status" value="1"/>
</dbReference>
<dbReference type="Pfam" id="PF02492">
    <property type="entry name" value="cobW"/>
    <property type="match status" value="1"/>
</dbReference>
<sequence>MCQDCGCGDIPEGMVQIHTHHDHAHGHDHNHDHGHSHNHDHFHPHDHLSLENNRRTIAVTQSVLSQNDRLAERNRGYFMAKGLGVLNMLSSPGAGKTALLERTLTELQDRLPAAVIVGDLATDNDAARLRRSGAEVIQITTGSVCHLEADMIAQALQQMHLDGVKLLAIENVGNLVCPAAYDLGEKLRVVIFSVTEGEDKPLKYPVMFKTADIVVISKIDLAEIVEFNRDLALQNIRQIAPQAKIIELSAKSGEGMPAWCNLIESCCQVY</sequence>
<keyword evidence="5" id="KW-0378">Hydrolase</keyword>
<dbReference type="EMBL" id="JACJQB010000032">
    <property type="protein sequence ID" value="MBD2189237.1"/>
    <property type="molecule type" value="Genomic_DNA"/>
</dbReference>
<protein>
    <submittedName>
        <fullName evidence="10">Hydrogenase nickel incorporation protein HypB</fullName>
    </submittedName>
</protein>
<proteinExistence type="inferred from homology"/>
<evidence type="ECO:0000259" key="9">
    <source>
        <dbReference type="Pfam" id="PF02492"/>
    </source>
</evidence>
<evidence type="ECO:0000256" key="8">
    <source>
        <dbReference type="SAM" id="MobiDB-lite"/>
    </source>
</evidence>
<feature type="domain" description="CobW/HypB/UreG nucleotide-binding" evidence="9">
    <location>
        <begin position="90"/>
        <end position="246"/>
    </location>
</feature>
<feature type="region of interest" description="Disordered" evidence="8">
    <location>
        <begin position="22"/>
        <end position="47"/>
    </location>
</feature>
<name>A0ABR8A1K9_9CYAN</name>
<evidence type="ECO:0000256" key="6">
    <source>
        <dbReference type="ARBA" id="ARBA00022833"/>
    </source>
</evidence>
<organism evidence="10 11">
    <name type="scientific">Pseudanabaena mucicola FACHB-723</name>
    <dbReference type="NCBI Taxonomy" id="2692860"/>
    <lineage>
        <taxon>Bacteria</taxon>
        <taxon>Bacillati</taxon>
        <taxon>Cyanobacteriota</taxon>
        <taxon>Cyanophyceae</taxon>
        <taxon>Pseudanabaenales</taxon>
        <taxon>Pseudanabaenaceae</taxon>
        <taxon>Pseudanabaena</taxon>
    </lineage>
</organism>
<evidence type="ECO:0000256" key="5">
    <source>
        <dbReference type="ARBA" id="ARBA00022801"/>
    </source>
</evidence>
<dbReference type="InterPro" id="IPR027417">
    <property type="entry name" value="P-loop_NTPase"/>
</dbReference>
<evidence type="ECO:0000256" key="4">
    <source>
        <dbReference type="ARBA" id="ARBA00022741"/>
    </source>
</evidence>
<gene>
    <name evidence="10" type="primary">hypB</name>
    <name evidence="10" type="ORF">H6F41_13920</name>
</gene>
<evidence type="ECO:0000313" key="11">
    <source>
        <dbReference type="Proteomes" id="UP000642094"/>
    </source>
</evidence>
<comment type="caution">
    <text evidence="10">The sequence shown here is derived from an EMBL/GenBank/DDBJ whole genome shotgun (WGS) entry which is preliminary data.</text>
</comment>
<reference evidence="10 11" key="1">
    <citation type="journal article" date="2020" name="ISME J.">
        <title>Comparative genomics reveals insights into cyanobacterial evolution and habitat adaptation.</title>
        <authorList>
            <person name="Chen M.Y."/>
            <person name="Teng W.K."/>
            <person name="Zhao L."/>
            <person name="Hu C.X."/>
            <person name="Zhou Y.K."/>
            <person name="Han B.P."/>
            <person name="Song L.R."/>
            <person name="Shu W.S."/>
        </authorList>
    </citation>
    <scope>NUCLEOTIDE SEQUENCE [LARGE SCALE GENOMIC DNA]</scope>
    <source>
        <strain evidence="10 11">FACHB-723</strain>
    </source>
</reference>
<keyword evidence="7" id="KW-0342">GTP-binding</keyword>
<dbReference type="Gene3D" id="3.40.50.300">
    <property type="entry name" value="P-loop containing nucleotide triphosphate hydrolases"/>
    <property type="match status" value="1"/>
</dbReference>
<evidence type="ECO:0000256" key="3">
    <source>
        <dbReference type="ARBA" id="ARBA00022723"/>
    </source>
</evidence>
<dbReference type="CDD" id="cd05390">
    <property type="entry name" value="HypB"/>
    <property type="match status" value="1"/>
</dbReference>
<dbReference type="Proteomes" id="UP000642094">
    <property type="component" value="Unassembled WGS sequence"/>
</dbReference>
<dbReference type="RefSeq" id="WP_190404066.1">
    <property type="nucleotide sequence ID" value="NZ_JACJQB010000032.1"/>
</dbReference>
<keyword evidence="11" id="KW-1185">Reference proteome</keyword>
<evidence type="ECO:0000256" key="2">
    <source>
        <dbReference type="ARBA" id="ARBA00022596"/>
    </source>
</evidence>
<evidence type="ECO:0000256" key="1">
    <source>
        <dbReference type="ARBA" id="ARBA00006211"/>
    </source>
</evidence>
<comment type="similarity">
    <text evidence="1">Belongs to the SIMIBI class G3E GTPase family. HypB/HupM subfamily.</text>
</comment>
<dbReference type="PANTHER" id="PTHR30134:SF2">
    <property type="entry name" value="HYDROGENASE MATURATION FACTOR HYPB"/>
    <property type="match status" value="1"/>
</dbReference>
<keyword evidence="6" id="KW-0862">Zinc</keyword>
<feature type="compositionally biased region" description="Basic and acidic residues" evidence="8">
    <location>
        <begin position="25"/>
        <end position="47"/>
    </location>
</feature>
<keyword evidence="2" id="KW-0533">Nickel</keyword>
<accession>A0ABR8A1K9</accession>
<keyword evidence="4" id="KW-0547">Nucleotide-binding</keyword>
<dbReference type="InterPro" id="IPR003495">
    <property type="entry name" value="CobW/HypB/UreG_nucleotide-bd"/>
</dbReference>
<dbReference type="NCBIfam" id="TIGR00073">
    <property type="entry name" value="hypB"/>
    <property type="match status" value="1"/>
</dbReference>
<keyword evidence="3" id="KW-0479">Metal-binding</keyword>